<evidence type="ECO:0000313" key="2">
    <source>
        <dbReference type="Proteomes" id="UP001165064"/>
    </source>
</evidence>
<reference evidence="1" key="1">
    <citation type="submission" date="2023-04" db="EMBL/GenBank/DDBJ databases">
        <title>Ambrosiozyma monospora NBRC 10751.</title>
        <authorList>
            <person name="Ichikawa N."/>
            <person name="Sato H."/>
            <person name="Tonouchi N."/>
        </authorList>
    </citation>
    <scope>NUCLEOTIDE SEQUENCE</scope>
    <source>
        <strain evidence="1">NBRC 10751</strain>
    </source>
</reference>
<comment type="caution">
    <text evidence="1">The sequence shown here is derived from an EMBL/GenBank/DDBJ whole genome shotgun (WGS) entry which is preliminary data.</text>
</comment>
<name>A0ACB5T1P1_AMBMO</name>
<proteinExistence type="predicted"/>
<accession>A0ACB5T1P1</accession>
<protein>
    <submittedName>
        <fullName evidence="1">Unnamed protein product</fullName>
    </submittedName>
</protein>
<dbReference type="EMBL" id="BSXS01002362">
    <property type="protein sequence ID" value="GME78882.1"/>
    <property type="molecule type" value="Genomic_DNA"/>
</dbReference>
<dbReference type="Proteomes" id="UP001165064">
    <property type="component" value="Unassembled WGS sequence"/>
</dbReference>
<sequence length="156" mass="18058">MQLFKWLKKQGTFANQGTTDLSTAGTQCNLSDPTESQTIPKNPPTTTAMNTLLKPPEIQHILTQDQLLYVATFLCRLNAIRPHEVRLRHLLTGREESLLSFRLRVLEKFKEIETEAANKLPRKKIYQLLEVLEHFNMETLKVNETRTEYLMLSFNG</sequence>
<gene>
    <name evidence="1" type="ORF">Amon02_000365600</name>
</gene>
<keyword evidence="2" id="KW-1185">Reference proteome</keyword>
<organism evidence="1 2">
    <name type="scientific">Ambrosiozyma monospora</name>
    <name type="common">Yeast</name>
    <name type="synonym">Endomycopsis monosporus</name>
    <dbReference type="NCBI Taxonomy" id="43982"/>
    <lineage>
        <taxon>Eukaryota</taxon>
        <taxon>Fungi</taxon>
        <taxon>Dikarya</taxon>
        <taxon>Ascomycota</taxon>
        <taxon>Saccharomycotina</taxon>
        <taxon>Pichiomycetes</taxon>
        <taxon>Pichiales</taxon>
        <taxon>Pichiaceae</taxon>
        <taxon>Ambrosiozyma</taxon>
    </lineage>
</organism>
<evidence type="ECO:0000313" key="1">
    <source>
        <dbReference type="EMBL" id="GME78882.1"/>
    </source>
</evidence>